<evidence type="ECO:0000313" key="8">
    <source>
        <dbReference type="EMBL" id="SFT79221.1"/>
    </source>
</evidence>
<feature type="transmembrane region" description="Helical" evidence="6">
    <location>
        <begin position="375"/>
        <end position="394"/>
    </location>
</feature>
<dbReference type="STRING" id="1296565.SAMN05660657_03088"/>
<evidence type="ECO:0000256" key="3">
    <source>
        <dbReference type="ARBA" id="ARBA00022989"/>
    </source>
</evidence>
<name>A0A1I7AWF6_9ACTN</name>
<sequence>MLDGRATTPAEGSGVTRGTTTPRDSLWRLPAMRSLVGATGLGFVGYCLTLASLPAYAVANGASADTAGVITAVFLLVTVAGQSVVPALTARFGLGPVLAAGLLALGAPSPLYVLGDGVLWLSGVSAVRGAGFAVLTVLGAVLAAQVAPPERRGESIGLYGLAIAVPNLLAVPAGVALVLDGHAGWLAWLSAAPVLAVPLVPQLARTVHWEGAAGGSSREAVRAALAPSGVLLLVTLAGGGVMTFLPIERPDGVLATAALLLFGVTGALTRWRAGLLADRLGTRRLLPAALAVGAVGLAAVALGLGTADAVVLAGAAVFGAGYGAVQNLTLVTAFARAGEGGSTAASAMWNASFDTGTAIGALALGLVAAGVGLPWTYVLVAGLLLVGLPLARAATRPA</sequence>
<dbReference type="InterPro" id="IPR011701">
    <property type="entry name" value="MFS"/>
</dbReference>
<proteinExistence type="predicted"/>
<feature type="domain" description="Major facilitator superfamily (MFS) profile" evidence="7">
    <location>
        <begin position="26"/>
        <end position="398"/>
    </location>
</feature>
<feature type="transmembrane region" description="Helical" evidence="6">
    <location>
        <begin position="119"/>
        <end position="144"/>
    </location>
</feature>
<gene>
    <name evidence="8" type="ORF">SAMN05660657_03088</name>
</gene>
<feature type="region of interest" description="Disordered" evidence="5">
    <location>
        <begin position="1"/>
        <end position="22"/>
    </location>
</feature>
<evidence type="ECO:0000256" key="5">
    <source>
        <dbReference type="SAM" id="MobiDB-lite"/>
    </source>
</evidence>
<evidence type="ECO:0000256" key="1">
    <source>
        <dbReference type="ARBA" id="ARBA00004651"/>
    </source>
</evidence>
<dbReference type="GO" id="GO:0022857">
    <property type="term" value="F:transmembrane transporter activity"/>
    <property type="evidence" value="ECO:0007669"/>
    <property type="project" value="InterPro"/>
</dbReference>
<evidence type="ECO:0000256" key="2">
    <source>
        <dbReference type="ARBA" id="ARBA00022692"/>
    </source>
</evidence>
<dbReference type="InterPro" id="IPR052714">
    <property type="entry name" value="MFS_Exporter"/>
</dbReference>
<protein>
    <submittedName>
        <fullName evidence="8">Predicted arabinose efflux permease, MFS family</fullName>
    </submittedName>
</protein>
<reference evidence="9" key="1">
    <citation type="submission" date="2016-10" db="EMBL/GenBank/DDBJ databases">
        <authorList>
            <person name="Varghese N."/>
            <person name="Submissions S."/>
        </authorList>
    </citation>
    <scope>NUCLEOTIDE SEQUENCE [LARGE SCALE GENOMIC DNA]</scope>
    <source>
        <strain evidence="9">DSM 46136</strain>
    </source>
</reference>
<dbReference type="SUPFAM" id="SSF103473">
    <property type="entry name" value="MFS general substrate transporter"/>
    <property type="match status" value="1"/>
</dbReference>
<feature type="transmembrane region" description="Helical" evidence="6">
    <location>
        <begin position="225"/>
        <end position="247"/>
    </location>
</feature>
<evidence type="ECO:0000256" key="6">
    <source>
        <dbReference type="SAM" id="Phobius"/>
    </source>
</evidence>
<evidence type="ECO:0000259" key="7">
    <source>
        <dbReference type="PROSITE" id="PS50850"/>
    </source>
</evidence>
<dbReference type="EMBL" id="FPBA01000011">
    <property type="protein sequence ID" value="SFT79221.1"/>
    <property type="molecule type" value="Genomic_DNA"/>
</dbReference>
<feature type="transmembrane region" description="Helical" evidence="6">
    <location>
        <begin position="310"/>
        <end position="335"/>
    </location>
</feature>
<dbReference type="InterPro" id="IPR036259">
    <property type="entry name" value="MFS_trans_sf"/>
</dbReference>
<dbReference type="Gene3D" id="1.20.1250.20">
    <property type="entry name" value="MFS general substrate transporter like domains"/>
    <property type="match status" value="2"/>
</dbReference>
<dbReference type="InterPro" id="IPR020846">
    <property type="entry name" value="MFS_dom"/>
</dbReference>
<accession>A0A1I7AWF6</accession>
<dbReference type="PANTHER" id="PTHR23531">
    <property type="entry name" value="QUINOLENE RESISTANCE PROTEIN NORA"/>
    <property type="match status" value="1"/>
</dbReference>
<feature type="transmembrane region" description="Helical" evidence="6">
    <location>
        <begin position="156"/>
        <end position="179"/>
    </location>
</feature>
<feature type="transmembrane region" description="Helical" evidence="6">
    <location>
        <begin position="67"/>
        <end position="85"/>
    </location>
</feature>
<dbReference type="Pfam" id="PF07690">
    <property type="entry name" value="MFS_1"/>
    <property type="match status" value="1"/>
</dbReference>
<dbReference type="PANTHER" id="PTHR23531:SF1">
    <property type="entry name" value="QUINOLENE RESISTANCE PROTEIN NORA"/>
    <property type="match status" value="1"/>
</dbReference>
<feature type="transmembrane region" description="Helical" evidence="6">
    <location>
        <begin position="35"/>
        <end position="55"/>
    </location>
</feature>
<dbReference type="GO" id="GO:0005886">
    <property type="term" value="C:plasma membrane"/>
    <property type="evidence" value="ECO:0007669"/>
    <property type="project" value="UniProtKB-SubCell"/>
</dbReference>
<keyword evidence="4 6" id="KW-0472">Membrane</keyword>
<feature type="transmembrane region" description="Helical" evidence="6">
    <location>
        <begin position="285"/>
        <end position="304"/>
    </location>
</feature>
<organism evidence="8 9">
    <name type="scientific">Geodermatophilus amargosae</name>
    <dbReference type="NCBI Taxonomy" id="1296565"/>
    <lineage>
        <taxon>Bacteria</taxon>
        <taxon>Bacillati</taxon>
        <taxon>Actinomycetota</taxon>
        <taxon>Actinomycetes</taxon>
        <taxon>Geodermatophilales</taxon>
        <taxon>Geodermatophilaceae</taxon>
        <taxon>Geodermatophilus</taxon>
    </lineage>
</organism>
<dbReference type="PROSITE" id="PS50850">
    <property type="entry name" value="MFS"/>
    <property type="match status" value="1"/>
</dbReference>
<feature type="transmembrane region" description="Helical" evidence="6">
    <location>
        <begin position="347"/>
        <end position="369"/>
    </location>
</feature>
<feature type="transmembrane region" description="Helical" evidence="6">
    <location>
        <begin position="92"/>
        <end position="113"/>
    </location>
</feature>
<comment type="subcellular location">
    <subcellularLocation>
        <location evidence="1">Cell membrane</location>
        <topology evidence="1">Multi-pass membrane protein</topology>
    </subcellularLocation>
</comment>
<dbReference type="Proteomes" id="UP000199546">
    <property type="component" value="Unassembled WGS sequence"/>
</dbReference>
<feature type="transmembrane region" description="Helical" evidence="6">
    <location>
        <begin position="253"/>
        <end position="273"/>
    </location>
</feature>
<keyword evidence="3 6" id="KW-1133">Transmembrane helix</keyword>
<feature type="transmembrane region" description="Helical" evidence="6">
    <location>
        <begin position="185"/>
        <end position="204"/>
    </location>
</feature>
<evidence type="ECO:0000256" key="4">
    <source>
        <dbReference type="ARBA" id="ARBA00023136"/>
    </source>
</evidence>
<keyword evidence="2 6" id="KW-0812">Transmembrane</keyword>
<keyword evidence="9" id="KW-1185">Reference proteome</keyword>
<evidence type="ECO:0000313" key="9">
    <source>
        <dbReference type="Proteomes" id="UP000199546"/>
    </source>
</evidence>
<dbReference type="AlphaFoldDB" id="A0A1I7AWF6"/>